<dbReference type="SUPFAM" id="SSF81342">
    <property type="entry name" value="Transmembrane di-heme cytochromes"/>
    <property type="match status" value="1"/>
</dbReference>
<dbReference type="Gene3D" id="1.20.950.20">
    <property type="entry name" value="Transmembrane di-heme cytochromes, Chain C"/>
    <property type="match status" value="1"/>
</dbReference>
<feature type="transmembrane region" description="Helical" evidence="1">
    <location>
        <begin position="66"/>
        <end position="86"/>
    </location>
</feature>
<feature type="transmembrane region" description="Helical" evidence="1">
    <location>
        <begin position="232"/>
        <end position="252"/>
    </location>
</feature>
<dbReference type="InterPro" id="IPR016174">
    <property type="entry name" value="Di-haem_cyt_TM"/>
</dbReference>
<accession>A0A5C8UN79</accession>
<protein>
    <submittedName>
        <fullName evidence="2">Uncharacterized protein</fullName>
    </submittedName>
</protein>
<dbReference type="RefSeq" id="WP_147784724.1">
    <property type="nucleotide sequence ID" value="NZ_VRMG01000011.1"/>
</dbReference>
<keyword evidence="1" id="KW-0812">Transmembrane</keyword>
<dbReference type="AlphaFoldDB" id="A0A5C8UN79"/>
<dbReference type="GO" id="GO:0016020">
    <property type="term" value="C:membrane"/>
    <property type="evidence" value="ECO:0007669"/>
    <property type="project" value="InterPro"/>
</dbReference>
<organism evidence="2 3">
    <name type="scientific">Lacisediminihabitans profunda</name>
    <dbReference type="NCBI Taxonomy" id="2594790"/>
    <lineage>
        <taxon>Bacteria</taxon>
        <taxon>Bacillati</taxon>
        <taxon>Actinomycetota</taxon>
        <taxon>Actinomycetes</taxon>
        <taxon>Micrococcales</taxon>
        <taxon>Microbacteriaceae</taxon>
        <taxon>Lacisediminihabitans</taxon>
    </lineage>
</organism>
<keyword evidence="3" id="KW-1185">Reference proteome</keyword>
<sequence>MTANGGRLSAFAQSRWFKLVWIVPAVLVALFLLVLAARGIRALPAVQSFMTDFPGATTLPAGAPVGFPAWLAWQHGLNGFFILFIIRSGWQVRTVKRPTMFWKRNNTGVIRTKNPPTKISLSLWLHLSFDTLWVLNGVLFYVLIFSTGQWLRIVPVSWSVFPNAVSAAIQYGSFDWPVESGWVNYNALQMLTYFVVVFIAAPLALLTGLRMSPVWKSKRLSAIYPIGVARAVHYPVMLFFVAFIIVHVILVFATGILRNLNHMYAVRNDESWLGFGIFAGTVVLMIVAWFAAQPVVLRSIASLTGSVTR</sequence>
<evidence type="ECO:0000313" key="3">
    <source>
        <dbReference type="Proteomes" id="UP000321379"/>
    </source>
</evidence>
<proteinExistence type="predicted"/>
<gene>
    <name evidence="2" type="ORF">FVP33_16145</name>
</gene>
<keyword evidence="1" id="KW-0472">Membrane</keyword>
<dbReference type="GO" id="GO:0022904">
    <property type="term" value="P:respiratory electron transport chain"/>
    <property type="evidence" value="ECO:0007669"/>
    <property type="project" value="InterPro"/>
</dbReference>
<feature type="transmembrane region" description="Helical" evidence="1">
    <location>
        <begin position="190"/>
        <end position="211"/>
    </location>
</feature>
<dbReference type="Proteomes" id="UP000321379">
    <property type="component" value="Unassembled WGS sequence"/>
</dbReference>
<keyword evidence="1" id="KW-1133">Transmembrane helix</keyword>
<reference evidence="2 3" key="1">
    <citation type="submission" date="2019-08" db="EMBL/GenBank/DDBJ databases">
        <title>Bacterial whole genome sequence for Glaciihabitans sp. CHu50b-6-2.</title>
        <authorList>
            <person name="Jin L."/>
        </authorList>
    </citation>
    <scope>NUCLEOTIDE SEQUENCE [LARGE SCALE GENOMIC DNA]</scope>
    <source>
        <strain evidence="2 3">CHu50b-6-2</strain>
    </source>
</reference>
<feature type="transmembrane region" description="Helical" evidence="1">
    <location>
        <begin position="272"/>
        <end position="292"/>
    </location>
</feature>
<name>A0A5C8UN79_9MICO</name>
<dbReference type="EMBL" id="VRMG01000011">
    <property type="protein sequence ID" value="TXN28727.1"/>
    <property type="molecule type" value="Genomic_DNA"/>
</dbReference>
<feature type="transmembrane region" description="Helical" evidence="1">
    <location>
        <begin position="121"/>
        <end position="144"/>
    </location>
</feature>
<evidence type="ECO:0000313" key="2">
    <source>
        <dbReference type="EMBL" id="TXN28727.1"/>
    </source>
</evidence>
<comment type="caution">
    <text evidence="2">The sequence shown here is derived from an EMBL/GenBank/DDBJ whole genome shotgun (WGS) entry which is preliminary data.</text>
</comment>
<evidence type="ECO:0000256" key="1">
    <source>
        <dbReference type="SAM" id="Phobius"/>
    </source>
</evidence>